<evidence type="ECO:0000313" key="4">
    <source>
        <dbReference type="Proteomes" id="UP000800093"/>
    </source>
</evidence>
<comment type="caution">
    <text evidence="3">The sequence shown here is derived from an EMBL/GenBank/DDBJ whole genome shotgun (WGS) entry which is preliminary data.</text>
</comment>
<sequence>MSARGARSRKAIAKDIEKKEKKAAGKSRPVESIRRPHDAFADWHPTPSRAGRDTSLPSRSFTISSDASRATSRSSSTHASGNRPRLGTINSSDSLEIRPTDRPKTSASRSASISDTSTTGKEKTKYQTTHGKGTKAPRGRGGGVPVKKPVVASPPPPLFRAESSVGQVPTGQKTWMNFRIWEGGHSGLRPYGGFDYDEHMQEGNVLIYFKEEQASEDRPVPSIRADLDVLENSGSTWLCNALLYGRIDDNEDEWTLPGSPESSIPTTSFPSNSFQPGPRKMLSPTSPGGRSPPPFNIDSQAYFGVPGSTAPSRNEFRPDMDRSGGIHSPPPFQRPSQRQATHELWFTAPAHIKTPQGQRLHHVAVRNFLAMLHNKPIVGADIFEMLSTLQPEIQVMYDLDHDERAGITPRERSVQMITRYLSDHRLDDIRDSIRLALGLLAWAEQDNVKWRQGYLESFVHLAGIMSPHLEDYPEFKRLSIVTRRNLGIAGKELQLRVMEAEERLSSFDFGDLWMDNPKAATNPIYQSYNTFRQFLIKYYTIKHKTWPPNQGKSWLNRKMILELQEHFGSLYDLLVNRDIVWDSQEERPGKKWQMAHRTNQDVKADHPDINLTDMLVTFDNRHGYLHIPHPYPLLPREVPSSVKSPQKKSFFSGLKKPKMDAMKDTKAHLQLSIVFSDATNGEKLDKSFKESKLLELFEDFELCADLNGVTPRQARLGRWILLYGILQVLSKLSVDIQGLKWTDGVEYLLCTDLKRCPDWVTNGQAEFMEASQQRSWCWQREWDPTPIPNAPVELEGSSMPVGEQLDGATMLNHDIRRISEKIEEMGRSRAYERRIENEKVKQGDFTKTKQVDDSYRLTESDFVQRPTVPIRSPLRSPASPQAYPVRGPYYSDEKNGWA</sequence>
<feature type="compositionally biased region" description="Low complexity" evidence="1">
    <location>
        <begin position="105"/>
        <end position="119"/>
    </location>
</feature>
<evidence type="ECO:0000256" key="1">
    <source>
        <dbReference type="SAM" id="MobiDB-lite"/>
    </source>
</evidence>
<organism evidence="3 4">
    <name type="scientific">Lojkania enalia</name>
    <dbReference type="NCBI Taxonomy" id="147567"/>
    <lineage>
        <taxon>Eukaryota</taxon>
        <taxon>Fungi</taxon>
        <taxon>Dikarya</taxon>
        <taxon>Ascomycota</taxon>
        <taxon>Pezizomycotina</taxon>
        <taxon>Dothideomycetes</taxon>
        <taxon>Pleosporomycetidae</taxon>
        <taxon>Pleosporales</taxon>
        <taxon>Pleosporales incertae sedis</taxon>
        <taxon>Lojkania</taxon>
    </lineage>
</organism>
<feature type="compositionally biased region" description="Polar residues" evidence="1">
    <location>
        <begin position="260"/>
        <end position="275"/>
    </location>
</feature>
<feature type="region of interest" description="Disordered" evidence="1">
    <location>
        <begin position="857"/>
        <end position="898"/>
    </location>
</feature>
<feature type="region of interest" description="Disordered" evidence="1">
    <location>
        <begin position="253"/>
        <end position="339"/>
    </location>
</feature>
<dbReference type="OrthoDB" id="5302380at2759"/>
<accession>A0A9P4ND99</accession>
<feature type="compositionally biased region" description="Basic and acidic residues" evidence="1">
    <location>
        <begin position="12"/>
        <end position="41"/>
    </location>
</feature>
<dbReference type="InterPro" id="IPR058317">
    <property type="entry name" value="DUF8004"/>
</dbReference>
<evidence type="ECO:0000259" key="2">
    <source>
        <dbReference type="Pfam" id="PF26013"/>
    </source>
</evidence>
<dbReference type="PANTHER" id="PTHR39601">
    <property type="entry name" value="CHORIOGENIN HMINOR"/>
    <property type="match status" value="1"/>
</dbReference>
<dbReference type="Proteomes" id="UP000800093">
    <property type="component" value="Unassembled WGS sequence"/>
</dbReference>
<protein>
    <recommendedName>
        <fullName evidence="2">DUF8004 domain-containing protein</fullName>
    </recommendedName>
</protein>
<dbReference type="PANTHER" id="PTHR39601:SF2">
    <property type="entry name" value="CHORIOGENIN HMINOR"/>
    <property type="match status" value="1"/>
</dbReference>
<evidence type="ECO:0000313" key="3">
    <source>
        <dbReference type="EMBL" id="KAF2271124.1"/>
    </source>
</evidence>
<proteinExistence type="predicted"/>
<keyword evidence="4" id="KW-1185">Reference proteome</keyword>
<dbReference type="AlphaFoldDB" id="A0A9P4ND99"/>
<feature type="domain" description="DUF8004" evidence="2">
    <location>
        <begin position="415"/>
        <end position="509"/>
    </location>
</feature>
<dbReference type="Pfam" id="PF26013">
    <property type="entry name" value="DUF8004"/>
    <property type="match status" value="1"/>
</dbReference>
<feature type="compositionally biased region" description="Basic and acidic residues" evidence="1">
    <location>
        <begin position="95"/>
        <end position="104"/>
    </location>
</feature>
<feature type="compositionally biased region" description="Basic residues" evidence="1">
    <location>
        <begin position="1"/>
        <end position="11"/>
    </location>
</feature>
<feature type="compositionally biased region" description="Basic and acidic residues" evidence="1">
    <location>
        <begin position="314"/>
        <end position="324"/>
    </location>
</feature>
<feature type="compositionally biased region" description="Low complexity" evidence="1">
    <location>
        <begin position="64"/>
        <end position="80"/>
    </location>
</feature>
<dbReference type="EMBL" id="ML986578">
    <property type="protein sequence ID" value="KAF2271124.1"/>
    <property type="molecule type" value="Genomic_DNA"/>
</dbReference>
<name>A0A9P4ND99_9PLEO</name>
<feature type="region of interest" description="Disordered" evidence="1">
    <location>
        <begin position="1"/>
        <end position="166"/>
    </location>
</feature>
<reference evidence="4" key="1">
    <citation type="journal article" date="2020" name="Stud. Mycol.">
        <title>101 Dothideomycetes genomes: A test case for predicting lifestyles and emergence of pathogens.</title>
        <authorList>
            <person name="Haridas S."/>
            <person name="Albert R."/>
            <person name="Binder M."/>
            <person name="Bloem J."/>
            <person name="LaButti K."/>
            <person name="Salamov A."/>
            <person name="Andreopoulos B."/>
            <person name="Baker S."/>
            <person name="Barry K."/>
            <person name="Bills G."/>
            <person name="Bluhm B."/>
            <person name="Cannon C."/>
            <person name="Castanera R."/>
            <person name="Culley D."/>
            <person name="Daum C."/>
            <person name="Ezra D."/>
            <person name="Gonzalez J."/>
            <person name="Henrissat B."/>
            <person name="Kuo A."/>
            <person name="Liang C."/>
            <person name="Lipzen A."/>
            <person name="Lutzoni F."/>
            <person name="Magnuson J."/>
            <person name="Mondo S."/>
            <person name="Nolan M."/>
            <person name="Ohm R."/>
            <person name="Pangilinan J."/>
            <person name="Park H.-J."/>
            <person name="Ramirez L."/>
            <person name="Alfaro M."/>
            <person name="Sun H."/>
            <person name="Tritt A."/>
            <person name="Yoshinaga Y."/>
            <person name="Zwiers L.-H."/>
            <person name="Turgeon B."/>
            <person name="Goodwin S."/>
            <person name="Spatafora J."/>
            <person name="Crous P."/>
            <person name="Grigoriev I."/>
        </authorList>
    </citation>
    <scope>NUCLEOTIDE SEQUENCE [LARGE SCALE GENOMIC DNA]</scope>
    <source>
        <strain evidence="4">CBS 304.66</strain>
    </source>
</reference>
<gene>
    <name evidence="3" type="ORF">CC78DRAFT_538801</name>
</gene>